<protein>
    <submittedName>
        <fullName evidence="1">Uncharacterized protein</fullName>
    </submittedName>
</protein>
<gene>
    <name evidence="1" type="ORF">C942_01816</name>
</gene>
<comment type="caution">
    <text evidence="1">The sequence shown here is derived from an EMBL/GenBank/DDBJ whole genome shotgun (WGS) entry which is preliminary data.</text>
</comment>
<proteinExistence type="predicted"/>
<evidence type="ECO:0000313" key="2">
    <source>
        <dbReference type="Proteomes" id="UP000011134"/>
    </source>
</evidence>
<dbReference type="PATRIC" id="fig|1056511.3.peg.2891"/>
<accession>L8JCM1</accession>
<evidence type="ECO:0000313" key="1">
    <source>
        <dbReference type="EMBL" id="ELR65244.1"/>
    </source>
</evidence>
<reference evidence="1 2" key="1">
    <citation type="submission" date="2012-12" db="EMBL/GenBank/DDBJ databases">
        <title>Genome Assembly of Photobacterium sp. AK15.</title>
        <authorList>
            <person name="Khatri I."/>
            <person name="Vaidya B."/>
            <person name="Srinivas T.N.R."/>
            <person name="Subramanian S."/>
            <person name="Pinnaka A."/>
        </authorList>
    </citation>
    <scope>NUCLEOTIDE SEQUENCE [LARGE SCALE GENOMIC DNA]</scope>
    <source>
        <strain evidence="1 2">AK15</strain>
    </source>
</reference>
<organism evidence="1 2">
    <name type="scientific">Photobacterium marinum</name>
    <dbReference type="NCBI Taxonomy" id="1056511"/>
    <lineage>
        <taxon>Bacteria</taxon>
        <taxon>Pseudomonadati</taxon>
        <taxon>Pseudomonadota</taxon>
        <taxon>Gammaproteobacteria</taxon>
        <taxon>Vibrionales</taxon>
        <taxon>Vibrionaceae</taxon>
        <taxon>Photobacterium</taxon>
    </lineage>
</organism>
<dbReference type="AlphaFoldDB" id="L8JCM1"/>
<keyword evidence="2" id="KW-1185">Reference proteome</keyword>
<dbReference type="Proteomes" id="UP000011134">
    <property type="component" value="Unassembled WGS sequence"/>
</dbReference>
<name>L8JCM1_9GAMM</name>
<dbReference type="EMBL" id="AMZO01000020">
    <property type="protein sequence ID" value="ELR65244.1"/>
    <property type="molecule type" value="Genomic_DNA"/>
</dbReference>
<sequence length="41" mass="4783">MFCIWILSRILSLSFRKKAKDQVQDKISRMVFSIGSASLDY</sequence>